<sequence length="306" mass="33160">MSTTSVTFTGLSNNGGSVTLDIPEKPPGPVGGSDLIEGARNWPIPQSSVKPPGKSTSTSTSIDLSEFRPSKETLEVLVSLAYNPPYNPLDDGKVFVPSSCHIASFMRLSSYLGIDVSVDKLYPCPEAKLGLQQAFINSRSSLLSVVVAKDWLFSVVQESVENGIPHDRIVVVSYANGDMSSYLRDRNHPNAVVTFMGHEGNTYQLKGAAKEQALAHSHWMYEDEYQKAFSELISSEGFKAEWKSQSFQIGTEGIEYAMEPGPLNAVKICCHITIDDEELPTPAEAQTTNSGKKRKKNGKGVGVGIA</sequence>
<feature type="region of interest" description="Disordered" evidence="1">
    <location>
        <begin position="1"/>
        <end position="64"/>
    </location>
</feature>
<reference evidence="2" key="1">
    <citation type="submission" date="2022-07" db="EMBL/GenBank/DDBJ databases">
        <title>Genome analysis of Parmales, a sister group of diatoms, reveals the evolutionary specialization of diatoms from phago-mixotrophs to photoautotrophs.</title>
        <authorList>
            <person name="Ban H."/>
            <person name="Sato S."/>
            <person name="Yoshikawa S."/>
            <person name="Kazumasa Y."/>
            <person name="Nakamura Y."/>
            <person name="Ichinomiya M."/>
            <person name="Saitoh K."/>
            <person name="Sato N."/>
            <person name="Blanc-Mathieu R."/>
            <person name="Endo H."/>
            <person name="Kuwata A."/>
            <person name="Ogata H."/>
        </authorList>
    </citation>
    <scope>NUCLEOTIDE SEQUENCE</scope>
</reference>
<name>A0A9W6ZNE7_9STRA</name>
<protein>
    <submittedName>
        <fullName evidence="2">Uncharacterized protein</fullName>
    </submittedName>
</protein>
<proteinExistence type="predicted"/>
<feature type="compositionally biased region" description="Polar residues" evidence="1">
    <location>
        <begin position="1"/>
        <end position="17"/>
    </location>
</feature>
<accession>A0A9W6ZNE7</accession>
<dbReference type="OrthoDB" id="10416025at2759"/>
<gene>
    <name evidence="2" type="ORF">TrRE_jg11852</name>
</gene>
<evidence type="ECO:0000256" key="1">
    <source>
        <dbReference type="SAM" id="MobiDB-lite"/>
    </source>
</evidence>
<evidence type="ECO:0000313" key="3">
    <source>
        <dbReference type="Proteomes" id="UP001165082"/>
    </source>
</evidence>
<comment type="caution">
    <text evidence="2">The sequence shown here is derived from an EMBL/GenBank/DDBJ whole genome shotgun (WGS) entry which is preliminary data.</text>
</comment>
<dbReference type="Proteomes" id="UP001165082">
    <property type="component" value="Unassembled WGS sequence"/>
</dbReference>
<dbReference type="EMBL" id="BRXZ01002044">
    <property type="protein sequence ID" value="GMH53110.1"/>
    <property type="molecule type" value="Genomic_DNA"/>
</dbReference>
<evidence type="ECO:0000313" key="2">
    <source>
        <dbReference type="EMBL" id="GMH53110.1"/>
    </source>
</evidence>
<feature type="region of interest" description="Disordered" evidence="1">
    <location>
        <begin position="280"/>
        <end position="306"/>
    </location>
</feature>
<dbReference type="AlphaFoldDB" id="A0A9W6ZNE7"/>
<organism evidence="2 3">
    <name type="scientific">Triparma retinervis</name>
    <dbReference type="NCBI Taxonomy" id="2557542"/>
    <lineage>
        <taxon>Eukaryota</taxon>
        <taxon>Sar</taxon>
        <taxon>Stramenopiles</taxon>
        <taxon>Ochrophyta</taxon>
        <taxon>Bolidophyceae</taxon>
        <taxon>Parmales</taxon>
        <taxon>Triparmaceae</taxon>
        <taxon>Triparma</taxon>
    </lineage>
</organism>
<keyword evidence="3" id="KW-1185">Reference proteome</keyword>